<organism evidence="7 8">
    <name type="scientific">Scleropages formosus</name>
    <name type="common">Asian bonytongue</name>
    <name type="synonym">Osteoglossum formosum</name>
    <dbReference type="NCBI Taxonomy" id="113540"/>
    <lineage>
        <taxon>Eukaryota</taxon>
        <taxon>Metazoa</taxon>
        <taxon>Chordata</taxon>
        <taxon>Craniata</taxon>
        <taxon>Vertebrata</taxon>
        <taxon>Euteleostomi</taxon>
        <taxon>Actinopterygii</taxon>
        <taxon>Neopterygii</taxon>
        <taxon>Teleostei</taxon>
        <taxon>Osteoglossocephala</taxon>
        <taxon>Osteoglossomorpha</taxon>
        <taxon>Osteoglossiformes</taxon>
        <taxon>Osteoglossidae</taxon>
        <taxon>Scleropages</taxon>
    </lineage>
</organism>
<name>A0A8C9SNV4_SCLFO</name>
<sequence length="72" mass="8396">FFCEQPESLIFRWFQNILFCYALDGVLLLYIVFITVLYLRERVSAPHTHADTHAVVHTWSTFSKIKAAAVHL</sequence>
<evidence type="ECO:0000256" key="3">
    <source>
        <dbReference type="ARBA" id="ARBA00022553"/>
    </source>
</evidence>
<keyword evidence="6" id="KW-0472">Membrane</keyword>
<reference evidence="7" key="3">
    <citation type="submission" date="2025-09" db="UniProtKB">
        <authorList>
            <consortium name="Ensembl"/>
        </authorList>
    </citation>
    <scope>IDENTIFICATION</scope>
</reference>
<dbReference type="GO" id="GO:0098797">
    <property type="term" value="C:plasma membrane protein complex"/>
    <property type="evidence" value="ECO:0007669"/>
    <property type="project" value="UniProtKB-ARBA"/>
</dbReference>
<evidence type="ECO:0000256" key="1">
    <source>
        <dbReference type="ARBA" id="ARBA00004251"/>
    </source>
</evidence>
<evidence type="ECO:0000256" key="5">
    <source>
        <dbReference type="ARBA" id="ARBA00023170"/>
    </source>
</evidence>
<keyword evidence="3" id="KW-0597">Phosphoprotein</keyword>
<reference evidence="7" key="2">
    <citation type="submission" date="2025-08" db="UniProtKB">
        <authorList>
            <consortium name="Ensembl"/>
        </authorList>
    </citation>
    <scope>IDENTIFICATION</scope>
</reference>
<dbReference type="Ensembl" id="ENSSFOT00015069895.1">
    <property type="protein sequence ID" value="ENSSFOP00015040432.1"/>
    <property type="gene ID" value="ENSSFOG00015030454.1"/>
</dbReference>
<reference evidence="7 8" key="1">
    <citation type="submission" date="2019-04" db="EMBL/GenBank/DDBJ databases">
        <authorList>
            <consortium name="Wellcome Sanger Institute Data Sharing"/>
        </authorList>
    </citation>
    <scope>NUCLEOTIDE SEQUENCE [LARGE SCALE GENOMIC DNA]</scope>
</reference>
<dbReference type="GO" id="GO:0002376">
    <property type="term" value="P:immune system process"/>
    <property type="evidence" value="ECO:0007669"/>
    <property type="project" value="UniProtKB-KW"/>
</dbReference>
<keyword evidence="2" id="KW-1003">Cell membrane</keyword>
<keyword evidence="6" id="KW-0812">Transmembrane</keyword>
<dbReference type="Proteomes" id="UP000694397">
    <property type="component" value="Chromosome 14"/>
</dbReference>
<dbReference type="OrthoDB" id="9941225at2759"/>
<evidence type="ECO:0000256" key="2">
    <source>
        <dbReference type="ARBA" id="ARBA00022475"/>
    </source>
</evidence>
<evidence type="ECO:0000256" key="4">
    <source>
        <dbReference type="ARBA" id="ARBA00022859"/>
    </source>
</evidence>
<evidence type="ECO:0000313" key="7">
    <source>
        <dbReference type="Ensembl" id="ENSSFOP00015040432.1"/>
    </source>
</evidence>
<dbReference type="Pfam" id="PF11628">
    <property type="entry name" value="TCR_zetazeta"/>
    <property type="match status" value="1"/>
</dbReference>
<proteinExistence type="predicted"/>
<accession>A0A8C9SNV4</accession>
<keyword evidence="5" id="KW-0675">Receptor</keyword>
<protein>
    <submittedName>
        <fullName evidence="7">Uncharacterized protein</fullName>
    </submittedName>
</protein>
<comment type="subcellular location">
    <subcellularLocation>
        <location evidence="1">Cell membrane</location>
        <topology evidence="1">Single-pass type I membrane protein</topology>
    </subcellularLocation>
</comment>
<feature type="transmembrane region" description="Helical" evidence="6">
    <location>
        <begin position="16"/>
        <end position="39"/>
    </location>
</feature>
<dbReference type="AlphaFoldDB" id="A0A8C9SNV4"/>
<evidence type="ECO:0000256" key="6">
    <source>
        <dbReference type="SAM" id="Phobius"/>
    </source>
</evidence>
<keyword evidence="6" id="KW-1133">Transmembrane helix</keyword>
<evidence type="ECO:0000313" key="8">
    <source>
        <dbReference type="Proteomes" id="UP000694397"/>
    </source>
</evidence>
<dbReference type="InterPro" id="IPR021663">
    <property type="entry name" value="CD3_zeta/IgE_Fc_rcpt_gamma"/>
</dbReference>
<keyword evidence="8" id="KW-1185">Reference proteome</keyword>
<keyword evidence="4" id="KW-0391">Immunity</keyword>